<proteinExistence type="predicted"/>
<accession>A0A923RHC3</accession>
<dbReference type="PANTHER" id="PTHR36834">
    <property type="entry name" value="MEMBRANE PROTEIN-RELATED"/>
    <property type="match status" value="1"/>
</dbReference>
<dbReference type="RefSeq" id="WP_186888786.1">
    <property type="nucleotide sequence ID" value="NZ_JACONZ010000005.1"/>
</dbReference>
<feature type="transmembrane region" description="Helical" evidence="1">
    <location>
        <begin position="146"/>
        <end position="168"/>
    </location>
</feature>
<keyword evidence="4" id="KW-1185">Reference proteome</keyword>
<evidence type="ECO:0000313" key="3">
    <source>
        <dbReference type="EMBL" id="MBC5582423.1"/>
    </source>
</evidence>
<feature type="transmembrane region" description="Helical" evidence="1">
    <location>
        <begin position="88"/>
        <end position="107"/>
    </location>
</feature>
<feature type="transmembrane region" description="Helical" evidence="1">
    <location>
        <begin position="114"/>
        <end position="134"/>
    </location>
</feature>
<sequence>MRDLILKVYGLFTVAAPAAAVYCLLRRRVPSASRGAAYPLLIALFTFYIAAVFHVTGAGTLSDLLRFGLELRPSQLNLTFFASPPSSLGYRLNVLLFLPLGLLLPVIWPRLRRWWAAGLAGLAFSLLIEGSQLLNDRVTDLDDLTANLLGALLGYAAWRLAALVCPRLCVPGRRAAGEPLFYVGAMFLGRFLLFDEFHLAKLLYGF</sequence>
<dbReference type="AlphaFoldDB" id="A0A923RHC3"/>
<dbReference type="PANTHER" id="PTHR36834:SF2">
    <property type="entry name" value="MEMBRANE PROTEIN"/>
    <property type="match status" value="1"/>
</dbReference>
<keyword evidence="1" id="KW-0472">Membrane</keyword>
<dbReference type="EMBL" id="JACONZ010000005">
    <property type="protein sequence ID" value="MBC5582423.1"/>
    <property type="molecule type" value="Genomic_DNA"/>
</dbReference>
<feature type="transmembrane region" description="Helical" evidence="1">
    <location>
        <begin position="37"/>
        <end position="56"/>
    </location>
</feature>
<feature type="transmembrane region" description="Helical" evidence="1">
    <location>
        <begin position="6"/>
        <end position="25"/>
    </location>
</feature>
<dbReference type="InterPro" id="IPR053150">
    <property type="entry name" value="Teicoplanin_resist-assoc"/>
</dbReference>
<dbReference type="Proteomes" id="UP000659630">
    <property type="component" value="Unassembled WGS sequence"/>
</dbReference>
<comment type="caution">
    <text evidence="3">The sequence shown here is derived from an EMBL/GenBank/DDBJ whole genome shotgun (WGS) entry which is preliminary data.</text>
</comment>
<keyword evidence="1" id="KW-0812">Transmembrane</keyword>
<feature type="transmembrane region" description="Helical" evidence="1">
    <location>
        <begin position="180"/>
        <end position="200"/>
    </location>
</feature>
<organism evidence="3 4">
    <name type="scientific">Anaerofilum hominis</name>
    <dbReference type="NCBI Taxonomy" id="2763016"/>
    <lineage>
        <taxon>Bacteria</taxon>
        <taxon>Bacillati</taxon>
        <taxon>Bacillota</taxon>
        <taxon>Clostridia</taxon>
        <taxon>Eubacteriales</taxon>
        <taxon>Oscillospiraceae</taxon>
        <taxon>Anaerofilum</taxon>
    </lineage>
</organism>
<reference evidence="3" key="1">
    <citation type="submission" date="2020-08" db="EMBL/GenBank/DDBJ databases">
        <title>Genome public.</title>
        <authorList>
            <person name="Liu C."/>
            <person name="Sun Q."/>
        </authorList>
    </citation>
    <scope>NUCLEOTIDE SEQUENCE</scope>
    <source>
        <strain evidence="3">BX8</strain>
    </source>
</reference>
<dbReference type="Pfam" id="PF04892">
    <property type="entry name" value="VanZ"/>
    <property type="match status" value="1"/>
</dbReference>
<evidence type="ECO:0000256" key="1">
    <source>
        <dbReference type="SAM" id="Phobius"/>
    </source>
</evidence>
<gene>
    <name evidence="3" type="ORF">H8S23_12995</name>
</gene>
<protein>
    <submittedName>
        <fullName evidence="3">VanZ family protein</fullName>
    </submittedName>
</protein>
<name>A0A923RHC3_9FIRM</name>
<dbReference type="InterPro" id="IPR006976">
    <property type="entry name" value="VanZ-like"/>
</dbReference>
<keyword evidence="1" id="KW-1133">Transmembrane helix</keyword>
<evidence type="ECO:0000259" key="2">
    <source>
        <dbReference type="Pfam" id="PF04892"/>
    </source>
</evidence>
<evidence type="ECO:0000313" key="4">
    <source>
        <dbReference type="Proteomes" id="UP000659630"/>
    </source>
</evidence>
<feature type="domain" description="VanZ-like" evidence="2">
    <location>
        <begin position="56"/>
        <end position="160"/>
    </location>
</feature>